<sequence length="19" mass="2084">MNTCNLSDGHITVSIHNDL</sequence>
<evidence type="ECO:0000313" key="1">
    <source>
        <dbReference type="EMBL" id="JAE31498.1"/>
    </source>
</evidence>
<reference evidence="1" key="1">
    <citation type="submission" date="2014-09" db="EMBL/GenBank/DDBJ databases">
        <authorList>
            <person name="Magalhaes I.L.F."/>
            <person name="Oliveira U."/>
            <person name="Santos F.R."/>
            <person name="Vidigal T.H.D.A."/>
            <person name="Brescovit A.D."/>
            <person name="Santos A.J."/>
        </authorList>
    </citation>
    <scope>NUCLEOTIDE SEQUENCE</scope>
    <source>
        <tissue evidence="1">Shoot tissue taken approximately 20 cm above the soil surface</tissue>
    </source>
</reference>
<dbReference type="AlphaFoldDB" id="A0A0A9PE30"/>
<dbReference type="EMBL" id="GBRH01166398">
    <property type="protein sequence ID" value="JAE31498.1"/>
    <property type="molecule type" value="Transcribed_RNA"/>
</dbReference>
<reference evidence="1" key="2">
    <citation type="journal article" date="2015" name="Data Brief">
        <title>Shoot transcriptome of the giant reed, Arundo donax.</title>
        <authorList>
            <person name="Barrero R.A."/>
            <person name="Guerrero F.D."/>
            <person name="Moolhuijzen P."/>
            <person name="Goolsby J.A."/>
            <person name="Tidwell J."/>
            <person name="Bellgard S.E."/>
            <person name="Bellgard M.I."/>
        </authorList>
    </citation>
    <scope>NUCLEOTIDE SEQUENCE</scope>
    <source>
        <tissue evidence="1">Shoot tissue taken approximately 20 cm above the soil surface</tissue>
    </source>
</reference>
<name>A0A0A9PE30_ARUDO</name>
<protein>
    <submittedName>
        <fullName evidence="1">Uncharacterized protein</fullName>
    </submittedName>
</protein>
<proteinExistence type="predicted"/>
<accession>A0A0A9PE30</accession>
<organism evidence="1">
    <name type="scientific">Arundo donax</name>
    <name type="common">Giant reed</name>
    <name type="synonym">Donax arundinaceus</name>
    <dbReference type="NCBI Taxonomy" id="35708"/>
    <lineage>
        <taxon>Eukaryota</taxon>
        <taxon>Viridiplantae</taxon>
        <taxon>Streptophyta</taxon>
        <taxon>Embryophyta</taxon>
        <taxon>Tracheophyta</taxon>
        <taxon>Spermatophyta</taxon>
        <taxon>Magnoliopsida</taxon>
        <taxon>Liliopsida</taxon>
        <taxon>Poales</taxon>
        <taxon>Poaceae</taxon>
        <taxon>PACMAD clade</taxon>
        <taxon>Arundinoideae</taxon>
        <taxon>Arundineae</taxon>
        <taxon>Arundo</taxon>
    </lineage>
</organism>